<dbReference type="InterPro" id="IPR036318">
    <property type="entry name" value="FAD-bd_PCMH-like_sf"/>
</dbReference>
<dbReference type="PROSITE" id="PS51846">
    <property type="entry name" value="CNNM"/>
    <property type="match status" value="1"/>
</dbReference>
<dbReference type="EMBL" id="CP060244">
    <property type="protein sequence ID" value="QNT77857.1"/>
    <property type="molecule type" value="Genomic_DNA"/>
</dbReference>
<dbReference type="Gene3D" id="3.10.580.10">
    <property type="entry name" value="CBS-domain"/>
    <property type="match status" value="1"/>
</dbReference>
<dbReference type="GO" id="GO:0005886">
    <property type="term" value="C:plasma membrane"/>
    <property type="evidence" value="ECO:0007669"/>
    <property type="project" value="UniProtKB-SubCell"/>
</dbReference>
<feature type="domain" description="CBS" evidence="12">
    <location>
        <begin position="217"/>
        <end position="276"/>
    </location>
</feature>
<sequence>MLWSIIVIFFLIFFNGLFAMGELALISARRARLAVLVKKKTPGAERAMKLADDPQSFLPTVQVGITLVSILEGTFGGAKIERELTPWIEQFPVFRPFSAELSIAIVVVTITSLMLVFGELVPKQLALRKPEIIAARLSWMLQAIAVVVRPVVWLLGYVSTLVLSLMGVGKASRETVTEEELRAFIAEGAQAGVLEIEEHNMIERLLRLADRSARAVMSPRNELVWLERQASRQDLIKAVKESSHTRLVVCEGGIDNPVGVIFINDLLGILLEGKAFSIEKILYPPVAVPDSMSALNVLERLRSSDIGLVLVLDEYGSFEGIVTAGDVFEAIVGGEKAQKDKKDQIQAHPIVADTLELEGFLPVDEIRANLDLAEEPPAYGSYHTLAGMILALLRRIPAVGDKVVFSGWLFEVTEMEGRKITKIKASRQILAEN</sequence>
<comment type="subcellular location">
    <subcellularLocation>
        <location evidence="1">Cell membrane</location>
        <topology evidence="1">Multi-pass membrane protein</topology>
    </subcellularLocation>
</comment>
<dbReference type="SUPFAM" id="SSF54631">
    <property type="entry name" value="CBS-domain pair"/>
    <property type="match status" value="1"/>
</dbReference>
<dbReference type="Pfam" id="PF00571">
    <property type="entry name" value="CBS"/>
    <property type="match status" value="1"/>
</dbReference>
<dbReference type="Pfam" id="PF03471">
    <property type="entry name" value="CorC_HlyC"/>
    <property type="match status" value="1"/>
</dbReference>
<keyword evidence="15" id="KW-1185">Reference proteome</keyword>
<dbReference type="KEGG" id="ebla:JGUZn3_06150"/>
<evidence type="ECO:0008006" key="16">
    <source>
        <dbReference type="Google" id="ProtNLM"/>
    </source>
</evidence>
<evidence type="ECO:0000256" key="1">
    <source>
        <dbReference type="ARBA" id="ARBA00004651"/>
    </source>
</evidence>
<evidence type="ECO:0000256" key="5">
    <source>
        <dbReference type="ARBA" id="ARBA00022737"/>
    </source>
</evidence>
<feature type="domain" description="CBS" evidence="12">
    <location>
        <begin position="278"/>
        <end position="337"/>
    </location>
</feature>
<accession>A0A7H1NPZ7</accession>
<keyword evidence="6 10" id="KW-1133">Transmembrane helix</keyword>
<keyword evidence="3" id="KW-1003">Cell membrane</keyword>
<organism evidence="14 15">
    <name type="scientific">Entomobacter blattae</name>
    <dbReference type="NCBI Taxonomy" id="2762277"/>
    <lineage>
        <taxon>Bacteria</taxon>
        <taxon>Pseudomonadati</taxon>
        <taxon>Pseudomonadota</taxon>
        <taxon>Alphaproteobacteria</taxon>
        <taxon>Acetobacterales</taxon>
        <taxon>Acetobacteraceae</taxon>
        <taxon>Entomobacter</taxon>
    </lineage>
</organism>
<dbReference type="PROSITE" id="PS51371">
    <property type="entry name" value="CBS"/>
    <property type="match status" value="2"/>
</dbReference>
<dbReference type="InterPro" id="IPR005170">
    <property type="entry name" value="Transptr-assoc_dom"/>
</dbReference>
<evidence type="ECO:0000256" key="11">
    <source>
        <dbReference type="SAM" id="Phobius"/>
    </source>
</evidence>
<keyword evidence="4 10" id="KW-0812">Transmembrane</keyword>
<keyword evidence="8 10" id="KW-0472">Membrane</keyword>
<dbReference type="InterPro" id="IPR046342">
    <property type="entry name" value="CBS_dom_sf"/>
</dbReference>
<dbReference type="InterPro" id="IPR002550">
    <property type="entry name" value="CNNM"/>
</dbReference>
<dbReference type="CDD" id="cd04590">
    <property type="entry name" value="CBS_pair_CorC_HlyC_assoc"/>
    <property type="match status" value="1"/>
</dbReference>
<proteinExistence type="inferred from homology"/>
<evidence type="ECO:0000256" key="7">
    <source>
        <dbReference type="ARBA" id="ARBA00023122"/>
    </source>
</evidence>
<evidence type="ECO:0000256" key="4">
    <source>
        <dbReference type="ARBA" id="ARBA00022692"/>
    </source>
</evidence>
<evidence type="ECO:0000259" key="12">
    <source>
        <dbReference type="PROSITE" id="PS51371"/>
    </source>
</evidence>
<dbReference type="InterPro" id="IPR044751">
    <property type="entry name" value="Ion_transp-like_CBS"/>
</dbReference>
<dbReference type="Pfam" id="PF01595">
    <property type="entry name" value="CNNM"/>
    <property type="match status" value="1"/>
</dbReference>
<feature type="transmembrane region" description="Helical" evidence="11">
    <location>
        <begin position="97"/>
        <end position="117"/>
    </location>
</feature>
<dbReference type="InterPro" id="IPR000644">
    <property type="entry name" value="CBS_dom"/>
</dbReference>
<evidence type="ECO:0000313" key="15">
    <source>
        <dbReference type="Proteomes" id="UP000516349"/>
    </source>
</evidence>
<protein>
    <recommendedName>
        <fullName evidence="16">HlyC/CorC family transporter</fullName>
    </recommendedName>
</protein>
<comment type="similarity">
    <text evidence="2">Belongs to the UPF0053 family. Hemolysin C subfamily.</text>
</comment>
<name>A0A7H1NPZ7_9PROT</name>
<dbReference type="PANTHER" id="PTHR43099">
    <property type="entry name" value="UPF0053 PROTEIN YRKA"/>
    <property type="match status" value="1"/>
</dbReference>
<evidence type="ECO:0000256" key="10">
    <source>
        <dbReference type="PROSITE-ProRule" id="PRU01193"/>
    </source>
</evidence>
<feature type="transmembrane region" description="Helical" evidence="11">
    <location>
        <begin position="137"/>
        <end position="163"/>
    </location>
</feature>
<evidence type="ECO:0000259" key="13">
    <source>
        <dbReference type="PROSITE" id="PS51846"/>
    </source>
</evidence>
<dbReference type="SUPFAM" id="SSF56176">
    <property type="entry name" value="FAD-binding/transporter-associated domain-like"/>
    <property type="match status" value="1"/>
</dbReference>
<gene>
    <name evidence="14" type="ORF">JGUZn3_06150</name>
</gene>
<dbReference type="SMART" id="SM01091">
    <property type="entry name" value="CorC_HlyC"/>
    <property type="match status" value="1"/>
</dbReference>
<feature type="domain" description="CNNM transmembrane" evidence="13">
    <location>
        <begin position="1"/>
        <end position="198"/>
    </location>
</feature>
<evidence type="ECO:0000256" key="3">
    <source>
        <dbReference type="ARBA" id="ARBA00022475"/>
    </source>
</evidence>
<dbReference type="InterPro" id="IPR051676">
    <property type="entry name" value="UPF0053_domain"/>
</dbReference>
<feature type="transmembrane region" description="Helical" evidence="11">
    <location>
        <begin position="6"/>
        <end position="28"/>
    </location>
</feature>
<dbReference type="Proteomes" id="UP000516349">
    <property type="component" value="Chromosome"/>
</dbReference>
<keyword evidence="7 9" id="KW-0129">CBS domain</keyword>
<evidence type="ECO:0000256" key="8">
    <source>
        <dbReference type="ARBA" id="ARBA00023136"/>
    </source>
</evidence>
<dbReference type="GO" id="GO:0050660">
    <property type="term" value="F:flavin adenine dinucleotide binding"/>
    <property type="evidence" value="ECO:0007669"/>
    <property type="project" value="InterPro"/>
</dbReference>
<dbReference type="AlphaFoldDB" id="A0A7H1NPZ7"/>
<dbReference type="RefSeq" id="WP_203414262.1">
    <property type="nucleotide sequence ID" value="NZ_CP060244.1"/>
</dbReference>
<evidence type="ECO:0000256" key="2">
    <source>
        <dbReference type="ARBA" id="ARBA00006446"/>
    </source>
</evidence>
<evidence type="ECO:0000256" key="9">
    <source>
        <dbReference type="PROSITE-ProRule" id="PRU00703"/>
    </source>
</evidence>
<dbReference type="Gene3D" id="3.30.465.10">
    <property type="match status" value="1"/>
</dbReference>
<dbReference type="InterPro" id="IPR016169">
    <property type="entry name" value="FAD-bd_PCMH_sub2"/>
</dbReference>
<evidence type="ECO:0000313" key="14">
    <source>
        <dbReference type="EMBL" id="QNT77857.1"/>
    </source>
</evidence>
<evidence type="ECO:0000256" key="6">
    <source>
        <dbReference type="ARBA" id="ARBA00022989"/>
    </source>
</evidence>
<keyword evidence="5" id="KW-0677">Repeat</keyword>
<reference evidence="14 15" key="1">
    <citation type="submission" date="2020-08" db="EMBL/GenBank/DDBJ databases">
        <title>Complete genome sequence of Entomobacter blattae G55GP.</title>
        <authorList>
            <person name="Poehlein A."/>
            <person name="Guzman J."/>
            <person name="Daniel R."/>
            <person name="Vilcinskas A."/>
        </authorList>
    </citation>
    <scope>NUCLEOTIDE SEQUENCE [LARGE SCALE GENOMIC DNA]</scope>
    <source>
        <strain evidence="14 15">G55GP</strain>
    </source>
</reference>
<dbReference type="PANTHER" id="PTHR43099:SF2">
    <property type="entry name" value="UPF0053 PROTEIN YRKA"/>
    <property type="match status" value="1"/>
</dbReference>